<evidence type="ECO:0000256" key="4">
    <source>
        <dbReference type="ARBA" id="ARBA00023239"/>
    </source>
</evidence>
<dbReference type="GO" id="GO:0046872">
    <property type="term" value="F:metal ion binding"/>
    <property type="evidence" value="ECO:0007669"/>
    <property type="project" value="UniProtKB-KW"/>
</dbReference>
<name>A0A521AWC2_SACCC</name>
<dbReference type="AlphaFoldDB" id="A0A521AWC2"/>
<feature type="binding site" evidence="7">
    <location>
        <position position="212"/>
    </location>
    <ligand>
        <name>Fe(2+)</name>
        <dbReference type="ChEBI" id="CHEBI:29033"/>
    </ligand>
</feature>
<dbReference type="CDD" id="cd00419">
    <property type="entry name" value="Ferrochelatase_C"/>
    <property type="match status" value="1"/>
</dbReference>
<evidence type="ECO:0000313" key="10">
    <source>
        <dbReference type="Proteomes" id="UP000319040"/>
    </source>
</evidence>
<dbReference type="Proteomes" id="UP000319040">
    <property type="component" value="Unassembled WGS sequence"/>
</dbReference>
<keyword evidence="5 7" id="KW-0627">Porphyrin biosynthesis</keyword>
<dbReference type="EMBL" id="FXTB01000001">
    <property type="protein sequence ID" value="SMO39021.1"/>
    <property type="molecule type" value="Genomic_DNA"/>
</dbReference>
<reference evidence="9 10" key="1">
    <citation type="submission" date="2017-05" db="EMBL/GenBank/DDBJ databases">
        <authorList>
            <person name="Varghese N."/>
            <person name="Submissions S."/>
        </authorList>
    </citation>
    <scope>NUCLEOTIDE SEQUENCE [LARGE SCALE GENOMIC DNA]</scope>
    <source>
        <strain evidence="9 10">DSM 27040</strain>
    </source>
</reference>
<evidence type="ECO:0000256" key="5">
    <source>
        <dbReference type="ARBA" id="ARBA00023244"/>
    </source>
</evidence>
<dbReference type="InterPro" id="IPR001015">
    <property type="entry name" value="Ferrochelatase"/>
</dbReference>
<dbReference type="GO" id="GO:0005737">
    <property type="term" value="C:cytoplasm"/>
    <property type="evidence" value="ECO:0007669"/>
    <property type="project" value="UniProtKB-SubCell"/>
</dbReference>
<dbReference type="InterPro" id="IPR033644">
    <property type="entry name" value="Ferrochelatase_C"/>
</dbReference>
<dbReference type="Pfam" id="PF00762">
    <property type="entry name" value="Ferrochelatase"/>
    <property type="match status" value="1"/>
</dbReference>
<dbReference type="GO" id="GO:0006783">
    <property type="term" value="P:heme biosynthetic process"/>
    <property type="evidence" value="ECO:0007669"/>
    <property type="project" value="UniProtKB-UniRule"/>
</dbReference>
<dbReference type="Gene3D" id="3.40.50.1400">
    <property type="match status" value="2"/>
</dbReference>
<evidence type="ECO:0000256" key="1">
    <source>
        <dbReference type="ARBA" id="ARBA00007718"/>
    </source>
</evidence>
<keyword evidence="7" id="KW-0963">Cytoplasm</keyword>
<evidence type="ECO:0000256" key="2">
    <source>
        <dbReference type="ARBA" id="ARBA00023004"/>
    </source>
</evidence>
<keyword evidence="10" id="KW-1185">Reference proteome</keyword>
<accession>A0A521AWC2</accession>
<evidence type="ECO:0000256" key="7">
    <source>
        <dbReference type="HAMAP-Rule" id="MF_00323"/>
    </source>
</evidence>
<dbReference type="EC" id="4.98.1.1" evidence="7"/>
<dbReference type="HAMAP" id="MF_00323">
    <property type="entry name" value="Ferrochelatase"/>
    <property type="match status" value="1"/>
</dbReference>
<dbReference type="PANTHER" id="PTHR11108">
    <property type="entry name" value="FERROCHELATASE"/>
    <property type="match status" value="1"/>
</dbReference>
<evidence type="ECO:0000256" key="3">
    <source>
        <dbReference type="ARBA" id="ARBA00023133"/>
    </source>
</evidence>
<comment type="function">
    <text evidence="7">Catalyzes the ferrous insertion into protoporphyrin IX.</text>
</comment>
<evidence type="ECO:0000313" key="9">
    <source>
        <dbReference type="EMBL" id="SMO39021.1"/>
    </source>
</evidence>
<gene>
    <name evidence="7" type="primary">hemH</name>
    <name evidence="9" type="ORF">SAMN06265379_101449</name>
</gene>
<dbReference type="UniPathway" id="UPA00252">
    <property type="reaction ID" value="UER00325"/>
</dbReference>
<dbReference type="GO" id="GO:0004325">
    <property type="term" value="F:ferrochelatase activity"/>
    <property type="evidence" value="ECO:0007669"/>
    <property type="project" value="UniProtKB-UniRule"/>
</dbReference>
<keyword evidence="4 7" id="KW-0456">Lyase</keyword>
<comment type="pathway">
    <text evidence="7">Porphyrin-containing compound metabolism; protoheme biosynthesis; protoheme from protoporphyrin-IX: step 1/1.</text>
</comment>
<evidence type="ECO:0000256" key="8">
    <source>
        <dbReference type="RuleBase" id="RU004185"/>
    </source>
</evidence>
<dbReference type="SUPFAM" id="SSF53800">
    <property type="entry name" value="Chelatase"/>
    <property type="match status" value="1"/>
</dbReference>
<dbReference type="PANTHER" id="PTHR11108:SF1">
    <property type="entry name" value="FERROCHELATASE, MITOCHONDRIAL"/>
    <property type="match status" value="1"/>
</dbReference>
<sequence length="356" mass="41203">MTYFFIKGLILPDNLLFHNINRMSKALLIINIGTPDKPEIKAVRKYLTEFLNDRLVIDIPWLWQKILVNGIIIPFRVKNSTSLYKRLWTKDGSPLLFYQERLVEKLNIKLKGKYDVYSAMRYGNPSIKSVLAEIKEKDYDEIIVLPHYPQYATSTTLSTINKVNKELKNWSKLPNVKFVEQFYDHPAFIKAFVHNIKKYNVDNYDHVVFSYHGLPDRQVNKIHPGINSPECTCHVAMPEHGKNCYKATCYQTTRLLADKLGLAKEKYTVSFQSRLSKNWLMPFTDVALEELLKSGNKKILVVSPAFVTDCLETVVEIGWEYNEDFMENGGEKLQLVESLNDADVWVDGIAEIIEKV</sequence>
<keyword evidence="3 7" id="KW-0350">Heme biosynthesis</keyword>
<evidence type="ECO:0000256" key="6">
    <source>
        <dbReference type="ARBA" id="ARBA00024536"/>
    </source>
</evidence>
<comment type="subcellular location">
    <subcellularLocation>
        <location evidence="7">Cytoplasm</location>
    </subcellularLocation>
</comment>
<dbReference type="CDD" id="cd03411">
    <property type="entry name" value="Ferrochelatase_N"/>
    <property type="match status" value="1"/>
</dbReference>
<proteinExistence type="inferred from homology"/>
<dbReference type="NCBIfam" id="TIGR00109">
    <property type="entry name" value="hemH"/>
    <property type="match status" value="1"/>
</dbReference>
<dbReference type="InterPro" id="IPR033659">
    <property type="entry name" value="Ferrochelatase_N"/>
</dbReference>
<feature type="binding site" evidence="7">
    <location>
        <position position="312"/>
    </location>
    <ligand>
        <name>Fe(2+)</name>
        <dbReference type="ChEBI" id="CHEBI:29033"/>
    </ligand>
</feature>
<keyword evidence="2 7" id="KW-0408">Iron</keyword>
<comment type="catalytic activity">
    <reaction evidence="6">
        <text>Fe-coproporphyrin III + 2 H(+) = coproporphyrin III + Fe(2+)</text>
        <dbReference type="Rhea" id="RHEA:49572"/>
        <dbReference type="ChEBI" id="CHEBI:15378"/>
        <dbReference type="ChEBI" id="CHEBI:29033"/>
        <dbReference type="ChEBI" id="CHEBI:68438"/>
        <dbReference type="ChEBI" id="CHEBI:131725"/>
        <dbReference type="EC" id="4.99.1.9"/>
    </reaction>
    <physiologicalReaction direction="right-to-left" evidence="6">
        <dbReference type="Rhea" id="RHEA:49574"/>
    </physiologicalReaction>
</comment>
<protein>
    <recommendedName>
        <fullName evidence="7">Ferrochelatase</fullName>
        <ecNumber evidence="7">4.98.1.1</ecNumber>
    </recommendedName>
    <alternativeName>
        <fullName evidence="7">Heme synthase</fullName>
    </alternativeName>
    <alternativeName>
        <fullName evidence="7">Protoheme ferro-lyase</fullName>
    </alternativeName>
</protein>
<organism evidence="9 10">
    <name type="scientific">Saccharicrinis carchari</name>
    <dbReference type="NCBI Taxonomy" id="1168039"/>
    <lineage>
        <taxon>Bacteria</taxon>
        <taxon>Pseudomonadati</taxon>
        <taxon>Bacteroidota</taxon>
        <taxon>Bacteroidia</taxon>
        <taxon>Marinilabiliales</taxon>
        <taxon>Marinilabiliaceae</taxon>
        <taxon>Saccharicrinis</taxon>
    </lineage>
</organism>
<keyword evidence="7" id="KW-0479">Metal-binding</keyword>
<comment type="catalytic activity">
    <reaction evidence="7">
        <text>heme b + 2 H(+) = protoporphyrin IX + Fe(2+)</text>
        <dbReference type="Rhea" id="RHEA:22584"/>
        <dbReference type="ChEBI" id="CHEBI:15378"/>
        <dbReference type="ChEBI" id="CHEBI:29033"/>
        <dbReference type="ChEBI" id="CHEBI:57306"/>
        <dbReference type="ChEBI" id="CHEBI:60344"/>
        <dbReference type="EC" id="4.98.1.1"/>
    </reaction>
</comment>
<comment type="similarity">
    <text evidence="1 7 8">Belongs to the ferrochelatase family.</text>
</comment>